<protein>
    <submittedName>
        <fullName evidence="2">Pilus assembly protein</fullName>
    </submittedName>
</protein>
<sequence length="157" mass="16812">MHFLRQKGVAAVELTILLPLLLLIVFATAEFGRAMYQYSTLTLLVRDAARYLAGTADTRQTGNLPNPLTDAGCGNCITETKNLLVYGNMASGGTPLLNGLSTADVTILESPAGSRRLVVSVSYNWQPLFGDSFNTFGLGDTLDLSFNLNTSYAVTAL</sequence>
<evidence type="ECO:0000313" key="3">
    <source>
        <dbReference type="Proteomes" id="UP000737113"/>
    </source>
</evidence>
<dbReference type="Proteomes" id="UP000737113">
    <property type="component" value="Unassembled WGS sequence"/>
</dbReference>
<accession>A0A972JK84</accession>
<dbReference type="EMBL" id="JAAXYH010000003">
    <property type="protein sequence ID" value="NMH64839.1"/>
    <property type="molecule type" value="Genomic_DNA"/>
</dbReference>
<feature type="domain" description="TadE-like" evidence="1">
    <location>
        <begin position="8"/>
        <end position="50"/>
    </location>
</feature>
<dbReference type="AlphaFoldDB" id="A0A972JK84"/>
<keyword evidence="3" id="KW-1185">Reference proteome</keyword>
<dbReference type="RefSeq" id="WP_169563519.1">
    <property type="nucleotide sequence ID" value="NZ_JAAXYH010000003.1"/>
</dbReference>
<gene>
    <name evidence="2" type="ORF">HC757_06605</name>
</gene>
<proteinExistence type="predicted"/>
<organism evidence="2 3">
    <name type="scientific">Shewanella salipaludis</name>
    <dbReference type="NCBI Taxonomy" id="2723052"/>
    <lineage>
        <taxon>Bacteria</taxon>
        <taxon>Pseudomonadati</taxon>
        <taxon>Pseudomonadota</taxon>
        <taxon>Gammaproteobacteria</taxon>
        <taxon>Alteromonadales</taxon>
        <taxon>Shewanellaceae</taxon>
        <taxon>Shewanella</taxon>
    </lineage>
</organism>
<dbReference type="InterPro" id="IPR012495">
    <property type="entry name" value="TadE-like_dom"/>
</dbReference>
<reference evidence="2" key="1">
    <citation type="submission" date="2020-04" db="EMBL/GenBank/DDBJ databases">
        <title>Description of Shewanella salipaludis sp. nov., isolated from a salt marsh.</title>
        <authorList>
            <person name="Park S."/>
            <person name="Yoon J.-H."/>
        </authorList>
    </citation>
    <scope>NUCLEOTIDE SEQUENCE</scope>
    <source>
        <strain evidence="2">SHSM-M6</strain>
    </source>
</reference>
<comment type="caution">
    <text evidence="2">The sequence shown here is derived from an EMBL/GenBank/DDBJ whole genome shotgun (WGS) entry which is preliminary data.</text>
</comment>
<evidence type="ECO:0000313" key="2">
    <source>
        <dbReference type="EMBL" id="NMH64839.1"/>
    </source>
</evidence>
<evidence type="ECO:0000259" key="1">
    <source>
        <dbReference type="Pfam" id="PF07811"/>
    </source>
</evidence>
<dbReference type="Pfam" id="PF07811">
    <property type="entry name" value="TadE"/>
    <property type="match status" value="1"/>
</dbReference>
<name>A0A972JK84_9GAMM</name>